<sequence>MPKYIRFPKVWVNERSSPMPHVSIGNPFSTVDSEFHAKKEVFYIHAFLFTTRSSTPG</sequence>
<gene>
    <name evidence="1" type="ORF">EDC14_1003253</name>
</gene>
<organism evidence="1 2">
    <name type="scientific">Hydrogenispora ethanolica</name>
    <dbReference type="NCBI Taxonomy" id="1082276"/>
    <lineage>
        <taxon>Bacteria</taxon>
        <taxon>Bacillati</taxon>
        <taxon>Bacillota</taxon>
        <taxon>Hydrogenispora</taxon>
    </lineage>
</organism>
<keyword evidence="2" id="KW-1185">Reference proteome</keyword>
<dbReference type="EMBL" id="SLUN01000003">
    <property type="protein sequence ID" value="TCL75319.1"/>
    <property type="molecule type" value="Genomic_DNA"/>
</dbReference>
<proteinExistence type="predicted"/>
<name>A0A4R1S7S7_HYDET</name>
<protein>
    <submittedName>
        <fullName evidence="1">Uncharacterized protein</fullName>
    </submittedName>
</protein>
<dbReference type="AlphaFoldDB" id="A0A4R1S7S7"/>
<accession>A0A4R1S7S7</accession>
<reference evidence="1 2" key="1">
    <citation type="submission" date="2019-03" db="EMBL/GenBank/DDBJ databases">
        <title>Genomic Encyclopedia of Type Strains, Phase IV (KMG-IV): sequencing the most valuable type-strain genomes for metagenomic binning, comparative biology and taxonomic classification.</title>
        <authorList>
            <person name="Goeker M."/>
        </authorList>
    </citation>
    <scope>NUCLEOTIDE SEQUENCE [LARGE SCALE GENOMIC DNA]</scope>
    <source>
        <strain evidence="1 2">LX-B</strain>
    </source>
</reference>
<comment type="caution">
    <text evidence="1">The sequence shown here is derived from an EMBL/GenBank/DDBJ whole genome shotgun (WGS) entry which is preliminary data.</text>
</comment>
<evidence type="ECO:0000313" key="2">
    <source>
        <dbReference type="Proteomes" id="UP000295008"/>
    </source>
</evidence>
<evidence type="ECO:0000313" key="1">
    <source>
        <dbReference type="EMBL" id="TCL75319.1"/>
    </source>
</evidence>
<dbReference type="Proteomes" id="UP000295008">
    <property type="component" value="Unassembled WGS sequence"/>
</dbReference>